<proteinExistence type="predicted"/>
<protein>
    <submittedName>
        <fullName evidence="2">Helix-turn-helix domain-containing protein</fullName>
    </submittedName>
</protein>
<keyword evidence="3" id="KW-1185">Reference proteome</keyword>
<dbReference type="Gene3D" id="1.10.10.2840">
    <property type="entry name" value="PucR C-terminal helix-turn-helix domain"/>
    <property type="match status" value="1"/>
</dbReference>
<comment type="caution">
    <text evidence="2">The sequence shown here is derived from an EMBL/GenBank/DDBJ whole genome shotgun (WGS) entry which is preliminary data.</text>
</comment>
<dbReference type="InterPro" id="IPR042070">
    <property type="entry name" value="PucR_C-HTH_sf"/>
</dbReference>
<dbReference type="Pfam" id="PF13556">
    <property type="entry name" value="HTH_30"/>
    <property type="match status" value="1"/>
</dbReference>
<evidence type="ECO:0000313" key="3">
    <source>
        <dbReference type="Proteomes" id="UP000586827"/>
    </source>
</evidence>
<feature type="domain" description="PucR C-terminal helix-turn-helix" evidence="1">
    <location>
        <begin position="6"/>
        <end position="57"/>
    </location>
</feature>
<dbReference type="InterPro" id="IPR051448">
    <property type="entry name" value="CdaR-like_regulators"/>
</dbReference>
<organism evidence="2 3">
    <name type="scientific">Nocardia uniformis</name>
    <dbReference type="NCBI Taxonomy" id="53432"/>
    <lineage>
        <taxon>Bacteria</taxon>
        <taxon>Bacillati</taxon>
        <taxon>Actinomycetota</taxon>
        <taxon>Actinomycetes</taxon>
        <taxon>Mycobacteriales</taxon>
        <taxon>Nocardiaceae</taxon>
        <taxon>Nocardia</taxon>
    </lineage>
</organism>
<gene>
    <name evidence="2" type="ORF">HLB23_08605</name>
</gene>
<reference evidence="2 3" key="1">
    <citation type="submission" date="2020-05" db="EMBL/GenBank/DDBJ databases">
        <title>MicrobeNet Type strains.</title>
        <authorList>
            <person name="Nicholson A.C."/>
        </authorList>
    </citation>
    <scope>NUCLEOTIDE SEQUENCE [LARGE SCALE GENOMIC DNA]</scope>
    <source>
        <strain evidence="2 3">JCM 3224</strain>
    </source>
</reference>
<dbReference type="Proteomes" id="UP000586827">
    <property type="component" value="Unassembled WGS sequence"/>
</dbReference>
<name>A0A849BTJ9_9NOCA</name>
<sequence length="80" mass="8944">MSWPSWYTANGSAVETGRQLFLHPNSLRYRLRRIEELTGRSLNNPHTVLELGVALRALSASAGSLCKPMFQVQSRTPEMG</sequence>
<evidence type="ECO:0000313" key="2">
    <source>
        <dbReference type="EMBL" id="NNH69923.1"/>
    </source>
</evidence>
<dbReference type="RefSeq" id="WP_067517890.1">
    <property type="nucleotide sequence ID" value="NZ_JABELX010000003.1"/>
</dbReference>
<dbReference type="PANTHER" id="PTHR33744">
    <property type="entry name" value="CARBOHYDRATE DIACID REGULATOR"/>
    <property type="match status" value="1"/>
</dbReference>
<dbReference type="AlphaFoldDB" id="A0A849BTJ9"/>
<evidence type="ECO:0000259" key="1">
    <source>
        <dbReference type="Pfam" id="PF13556"/>
    </source>
</evidence>
<dbReference type="InterPro" id="IPR025736">
    <property type="entry name" value="PucR_C-HTH_dom"/>
</dbReference>
<dbReference type="EMBL" id="JABELX010000003">
    <property type="protein sequence ID" value="NNH69923.1"/>
    <property type="molecule type" value="Genomic_DNA"/>
</dbReference>
<accession>A0A849BTJ9</accession>